<dbReference type="CDD" id="cd06259">
    <property type="entry name" value="YdcF-like"/>
    <property type="match status" value="1"/>
</dbReference>
<dbReference type="eggNOG" id="COG1434">
    <property type="taxonomic scope" value="Bacteria"/>
</dbReference>
<feature type="transmembrane region" description="Helical" evidence="1">
    <location>
        <begin position="338"/>
        <end position="361"/>
    </location>
</feature>
<dbReference type="InterPro" id="IPR051599">
    <property type="entry name" value="Cell_Envelope_Assoc"/>
</dbReference>
<evidence type="ECO:0000313" key="3">
    <source>
        <dbReference type="EMBL" id="ERL64335.1"/>
    </source>
</evidence>
<evidence type="ECO:0000259" key="2">
    <source>
        <dbReference type="Pfam" id="PF02698"/>
    </source>
</evidence>
<dbReference type="HOGENOM" id="CLU_051474_2_0_9"/>
<keyword evidence="4" id="KW-1185">Reference proteome</keyword>
<dbReference type="GO" id="GO:0005886">
    <property type="term" value="C:plasma membrane"/>
    <property type="evidence" value="ECO:0007669"/>
    <property type="project" value="TreeGrafter"/>
</dbReference>
<sequence>MQALLNSPDFPWAVVGLGAAVVLLCLGVFLACWLTEPRRLVNGVLFNILFVVFWAWLGGTIIVSKNEILILVTGTLFLIAVVLIALIWATSAIWLLLNARIVWKRESHTVANMLTLLTGIAIIILWVLTVNYGHLPQWLQVLVTTANVVVQYGTLILFNFVSSLLIYQFYPIPYKQQYIIVLGAGLLNGDTVSPLLAARIERGMKFYYRQIRKGRPAPMIIFSGGQGADEKLSEAAAMRAYAVAHGIPEEATLLEDMSTTTQENLRFSKAIIEHREMGGRYRAIFVSNNYHIFRAGLYARAEGLRANGRGAHTSFYYLPNAVLREFIAVTLMHKRRHLIVMAGVFALYVLPAMIIALHNLIH</sequence>
<dbReference type="Gene3D" id="3.40.50.620">
    <property type="entry name" value="HUPs"/>
    <property type="match status" value="1"/>
</dbReference>
<feature type="domain" description="DUF218" evidence="2">
    <location>
        <begin position="177"/>
        <end position="327"/>
    </location>
</feature>
<keyword evidence="1" id="KW-1133">Transmembrane helix</keyword>
<name>U4TLS4_9LACO</name>
<protein>
    <recommendedName>
        <fullName evidence="2">DUF218 domain-containing protein</fullName>
    </recommendedName>
</protein>
<accession>U4TLS4</accession>
<dbReference type="Pfam" id="PF02698">
    <property type="entry name" value="DUF218"/>
    <property type="match status" value="1"/>
</dbReference>
<feature type="transmembrane region" description="Helical" evidence="1">
    <location>
        <begin position="68"/>
        <end position="97"/>
    </location>
</feature>
<evidence type="ECO:0000313" key="4">
    <source>
        <dbReference type="Proteomes" id="UP000030647"/>
    </source>
</evidence>
<dbReference type="OrthoDB" id="9782395at2"/>
<dbReference type="InterPro" id="IPR014729">
    <property type="entry name" value="Rossmann-like_a/b/a_fold"/>
</dbReference>
<dbReference type="RefSeq" id="WP_022530329.1">
    <property type="nucleotide sequence ID" value="NZ_KI271599.1"/>
</dbReference>
<feature type="transmembrane region" description="Helical" evidence="1">
    <location>
        <begin position="12"/>
        <end position="33"/>
    </location>
</feature>
<keyword evidence="1" id="KW-0472">Membrane</keyword>
<evidence type="ECO:0000256" key="1">
    <source>
        <dbReference type="SAM" id="Phobius"/>
    </source>
</evidence>
<gene>
    <name evidence="3" type="ORF">L248_0997</name>
</gene>
<dbReference type="Proteomes" id="UP000030647">
    <property type="component" value="Unassembled WGS sequence"/>
</dbReference>
<feature type="transmembrane region" description="Helical" evidence="1">
    <location>
        <begin position="40"/>
        <end position="62"/>
    </location>
</feature>
<dbReference type="GO" id="GO:0000270">
    <property type="term" value="P:peptidoglycan metabolic process"/>
    <property type="evidence" value="ECO:0007669"/>
    <property type="project" value="TreeGrafter"/>
</dbReference>
<feature type="transmembrane region" description="Helical" evidence="1">
    <location>
        <begin position="109"/>
        <end position="129"/>
    </location>
</feature>
<proteinExistence type="predicted"/>
<organism evidence="3 4">
    <name type="scientific">Schleiferilactobacillus shenzhenensis LY-73</name>
    <dbReference type="NCBI Taxonomy" id="1231336"/>
    <lineage>
        <taxon>Bacteria</taxon>
        <taxon>Bacillati</taxon>
        <taxon>Bacillota</taxon>
        <taxon>Bacilli</taxon>
        <taxon>Lactobacillales</taxon>
        <taxon>Lactobacillaceae</taxon>
        <taxon>Schleiferilactobacillus</taxon>
    </lineage>
</organism>
<reference evidence="4" key="1">
    <citation type="journal article" date="2013" name="Genome Announc.">
        <title>Whole-Genome Sequencing of Lactobacillus shenzhenensis Strain LY-73T.</title>
        <authorList>
            <person name="Lin Z."/>
            <person name="Liu Z."/>
            <person name="Yang R."/>
            <person name="Zou Y."/>
            <person name="Wan D."/>
            <person name="Chen J."/>
            <person name="Guo M."/>
            <person name="Zhao J."/>
            <person name="Fang C."/>
            <person name="Yang R."/>
            <person name="Liu F."/>
        </authorList>
    </citation>
    <scope>NUCLEOTIDE SEQUENCE [LARGE SCALE GENOMIC DNA]</scope>
    <source>
        <strain evidence="4">LY-73</strain>
    </source>
</reference>
<dbReference type="GO" id="GO:0043164">
    <property type="term" value="P:Gram-negative-bacterium-type cell wall biogenesis"/>
    <property type="evidence" value="ECO:0007669"/>
    <property type="project" value="TreeGrafter"/>
</dbReference>
<dbReference type="PANTHER" id="PTHR30336">
    <property type="entry name" value="INNER MEMBRANE PROTEIN, PROBABLE PERMEASE"/>
    <property type="match status" value="1"/>
</dbReference>
<dbReference type="AlphaFoldDB" id="U4TLS4"/>
<dbReference type="PANTHER" id="PTHR30336:SF18">
    <property type="entry name" value="MEMBRANE PROTEIN"/>
    <property type="match status" value="1"/>
</dbReference>
<feature type="transmembrane region" description="Helical" evidence="1">
    <location>
        <begin position="149"/>
        <end position="170"/>
    </location>
</feature>
<keyword evidence="1" id="KW-0812">Transmembrane</keyword>
<dbReference type="InterPro" id="IPR003848">
    <property type="entry name" value="DUF218"/>
</dbReference>
<dbReference type="EMBL" id="KI271599">
    <property type="protein sequence ID" value="ERL64335.1"/>
    <property type="molecule type" value="Genomic_DNA"/>
</dbReference>
<dbReference type="STRING" id="1231336.L248_0997"/>